<evidence type="ECO:0000256" key="5">
    <source>
        <dbReference type="ARBA" id="ARBA00022776"/>
    </source>
</evidence>
<comment type="subcellular location">
    <subcellularLocation>
        <location evidence="1">Chromosome</location>
        <location evidence="1">Centromere</location>
    </subcellularLocation>
</comment>
<organism evidence="12 13">
    <name type="scientific">Mucor circinelloides f. lusitanicus</name>
    <name type="common">Mucor racemosus var. lusitanicus</name>
    <dbReference type="NCBI Taxonomy" id="29924"/>
    <lineage>
        <taxon>Eukaryota</taxon>
        <taxon>Fungi</taxon>
        <taxon>Fungi incertae sedis</taxon>
        <taxon>Mucoromycota</taxon>
        <taxon>Mucoromycotina</taxon>
        <taxon>Mucoromycetes</taxon>
        <taxon>Mucorales</taxon>
        <taxon>Mucorineae</taxon>
        <taxon>Mucoraceae</taxon>
        <taxon>Mucor</taxon>
    </lineage>
</organism>
<dbReference type="GO" id="GO:0051301">
    <property type="term" value="P:cell division"/>
    <property type="evidence" value="ECO:0007669"/>
    <property type="project" value="UniProtKB-KW"/>
</dbReference>
<accession>A0A8H4B6P0</accession>
<comment type="caution">
    <text evidence="12">The sequence shown here is derived from an EMBL/GenBank/DDBJ whole genome shotgun (WGS) entry which is preliminary data.</text>
</comment>
<evidence type="ECO:0000256" key="6">
    <source>
        <dbReference type="ARBA" id="ARBA00023054"/>
    </source>
</evidence>
<feature type="coiled-coil region" evidence="9">
    <location>
        <begin position="395"/>
        <end position="422"/>
    </location>
</feature>
<keyword evidence="5" id="KW-0498">Mitosis</keyword>
<evidence type="ECO:0000256" key="1">
    <source>
        <dbReference type="ARBA" id="ARBA00004584"/>
    </source>
</evidence>
<reference evidence="12 13" key="1">
    <citation type="submission" date="2019-09" db="EMBL/GenBank/DDBJ databases">
        <authorList>
            <consortium name="DOE Joint Genome Institute"/>
            <person name="Mondo S.J."/>
            <person name="Navarro-Mendoza M.I."/>
            <person name="Perez-Arques C."/>
            <person name="Panchal S."/>
            <person name="Nicolas F.E."/>
            <person name="Ganguly P."/>
            <person name="Pangilinan J."/>
            <person name="Grigoriev I."/>
            <person name="Heitman J."/>
            <person name="Sanya K."/>
            <person name="Garre V."/>
        </authorList>
    </citation>
    <scope>NUCLEOTIDE SEQUENCE [LARGE SCALE GENOMIC DNA]</scope>
    <source>
        <strain evidence="12 13">MU402</strain>
    </source>
</reference>
<evidence type="ECO:0000256" key="7">
    <source>
        <dbReference type="ARBA" id="ARBA00023306"/>
    </source>
</evidence>
<evidence type="ECO:0000256" key="9">
    <source>
        <dbReference type="SAM" id="Coils"/>
    </source>
</evidence>
<dbReference type="AlphaFoldDB" id="A0A8H4B6P0"/>
<evidence type="ECO:0000313" key="12">
    <source>
        <dbReference type="EMBL" id="KAF1796149.1"/>
    </source>
</evidence>
<proteinExistence type="inferred from homology"/>
<dbReference type="Proteomes" id="UP000469890">
    <property type="component" value="Unassembled WGS sequence"/>
</dbReference>
<evidence type="ECO:0000313" key="13">
    <source>
        <dbReference type="Proteomes" id="UP000469890"/>
    </source>
</evidence>
<sequence length="474" mass="55513">MHSTKHMSRLPKARQQASFNSTTRQDRQRHHTGAQETNLSSGIPTIDVLTLVEFLQSLGIAAVESDVLEPNSRRTREMCELLLMYFVPHRMEALRIQKERSAMEFAESLEISMEHAEAMPVYREMHLFLEKIAFKEFTIVDILSPRSHRLQRMLSVVYNYKLFRDSAVKQFELLAQNAVDKTALYEARVAEREALKAKIQQLKEKREAERQEAQEWEAKNQEAEQTVRLLRKEGDAILKDIDAYKSERHQLKDTLQEIQFSMINVIEYVRALKQYEILNVDTLKKNIADLAVLIQKNTEEVSHIEENYPKVEEAAKGTKAIHNHLTKDIQRMEYLTKLKADANRQQKTNEAVKQNLQDLVARQKDLRSKLLLCNKNLNAYNDRLKDLAIQREKKGELVERNFRDFEEQKKALQQECELRENEQKKYVLDTEGIKEKCNIAAANNQHFMQSLYSEMQAILKNIDEMYQQTQAMNT</sequence>
<protein>
    <submittedName>
        <fullName evidence="12">Nuf2 family-domain-containing protein</fullName>
    </submittedName>
</protein>
<dbReference type="Gene3D" id="1.10.418.60">
    <property type="entry name" value="Ncd80 complex, Nuf2 subunit"/>
    <property type="match status" value="1"/>
</dbReference>
<evidence type="ECO:0000256" key="10">
    <source>
        <dbReference type="SAM" id="MobiDB-lite"/>
    </source>
</evidence>
<dbReference type="EMBL" id="JAAECE010000013">
    <property type="protein sequence ID" value="KAF1796149.1"/>
    <property type="molecule type" value="Genomic_DNA"/>
</dbReference>
<gene>
    <name evidence="12" type="ORF">FB192DRAFT_1441074</name>
</gene>
<dbReference type="GO" id="GO:0031262">
    <property type="term" value="C:Ndc80 complex"/>
    <property type="evidence" value="ECO:0007669"/>
    <property type="project" value="InterPro"/>
</dbReference>
<evidence type="ECO:0000259" key="11">
    <source>
        <dbReference type="Pfam" id="PF03800"/>
    </source>
</evidence>
<feature type="compositionally biased region" description="Basic residues" evidence="10">
    <location>
        <begin position="1"/>
        <end position="12"/>
    </location>
</feature>
<evidence type="ECO:0000256" key="8">
    <source>
        <dbReference type="ARBA" id="ARBA00023328"/>
    </source>
</evidence>
<evidence type="ECO:0000256" key="3">
    <source>
        <dbReference type="ARBA" id="ARBA00022454"/>
    </source>
</evidence>
<feature type="coiled-coil region" evidence="9">
    <location>
        <begin position="335"/>
        <end position="369"/>
    </location>
</feature>
<feature type="coiled-coil region" evidence="9">
    <location>
        <begin position="185"/>
        <end position="233"/>
    </location>
</feature>
<evidence type="ECO:0000256" key="4">
    <source>
        <dbReference type="ARBA" id="ARBA00022618"/>
    </source>
</evidence>
<feature type="domain" description="Kinetochore protein Nuf2 N-terminal" evidence="11">
    <location>
        <begin position="43"/>
        <end position="176"/>
    </location>
</feature>
<keyword evidence="7" id="KW-0131">Cell cycle</keyword>
<dbReference type="Pfam" id="PF03800">
    <property type="entry name" value="Nuf2"/>
    <property type="match status" value="1"/>
</dbReference>
<keyword evidence="4" id="KW-0132">Cell division</keyword>
<comment type="similarity">
    <text evidence="2">Belongs to the NUF2 family.</text>
</comment>
<keyword evidence="3" id="KW-0158">Chromosome</keyword>
<keyword evidence="6 9" id="KW-0175">Coiled coil</keyword>
<evidence type="ECO:0000256" key="2">
    <source>
        <dbReference type="ARBA" id="ARBA00005498"/>
    </source>
</evidence>
<feature type="region of interest" description="Disordered" evidence="10">
    <location>
        <begin position="1"/>
        <end position="39"/>
    </location>
</feature>
<dbReference type="InterPro" id="IPR038275">
    <property type="entry name" value="Nuf2_N_sf"/>
</dbReference>
<dbReference type="InterPro" id="IPR005549">
    <property type="entry name" value="Kinetochore_Nuf2_N"/>
</dbReference>
<keyword evidence="8" id="KW-0137">Centromere</keyword>
<name>A0A8H4B6P0_MUCCL</name>